<keyword evidence="5" id="KW-0812">Transmembrane</keyword>
<feature type="signal peptide" evidence="6">
    <location>
        <begin position="1"/>
        <end position="29"/>
    </location>
</feature>
<name>F2TXA4_SALR5</name>
<evidence type="ECO:0000313" key="9">
    <source>
        <dbReference type="Proteomes" id="UP000007799"/>
    </source>
</evidence>
<evidence type="ECO:0000256" key="4">
    <source>
        <dbReference type="PROSITE-ProRule" id="PRU00277"/>
    </source>
</evidence>
<organism evidence="9">
    <name type="scientific">Salpingoeca rosetta (strain ATCC 50818 / BSB-021)</name>
    <dbReference type="NCBI Taxonomy" id="946362"/>
    <lineage>
        <taxon>Eukaryota</taxon>
        <taxon>Choanoflagellata</taxon>
        <taxon>Craspedida</taxon>
        <taxon>Salpingoecidae</taxon>
        <taxon>Salpingoeca</taxon>
    </lineage>
</organism>
<reference evidence="8" key="1">
    <citation type="submission" date="2009-08" db="EMBL/GenBank/DDBJ databases">
        <title>Annotation of Salpingoeca rosetta.</title>
        <authorList>
            <consortium name="The Broad Institute Genome Sequencing Platform"/>
            <person name="Russ C."/>
            <person name="Cuomo C."/>
            <person name="Burger G."/>
            <person name="Gray M.W."/>
            <person name="Holland P.W.H."/>
            <person name="King N."/>
            <person name="Lang F.B.F."/>
            <person name="Roger A.J."/>
            <person name="Ruiz-Trillo I."/>
            <person name="Young S.K."/>
            <person name="Zeng Q."/>
            <person name="Gargeya S."/>
            <person name="Alvarado L."/>
            <person name="Berlin A."/>
            <person name="Chapman S.B."/>
            <person name="Chen Z."/>
            <person name="Freedman E."/>
            <person name="Gellesch M."/>
            <person name="Goldberg J."/>
            <person name="Griggs A."/>
            <person name="Gujja S."/>
            <person name="Heilman E."/>
            <person name="Heiman D."/>
            <person name="Howarth C."/>
            <person name="Mehta T."/>
            <person name="Neiman D."/>
            <person name="Pearson M."/>
            <person name="Roberts A."/>
            <person name="Saif S."/>
            <person name="Shea T."/>
            <person name="Shenoy N."/>
            <person name="Sisk P."/>
            <person name="Stolte C."/>
            <person name="Sykes S."/>
            <person name="White J."/>
            <person name="Yandava C."/>
            <person name="Haas B."/>
            <person name="Nusbaum C."/>
            <person name="Birren B."/>
        </authorList>
    </citation>
    <scope>NUCLEOTIDE SEQUENCE [LARGE SCALE GENOMIC DNA]</scope>
    <source>
        <strain evidence="8">ATCC 50818</strain>
    </source>
</reference>
<comment type="catalytic activity">
    <reaction evidence="4">
        <text>[protein]-peptidylproline (omega=180) = [protein]-peptidylproline (omega=0)</text>
        <dbReference type="Rhea" id="RHEA:16237"/>
        <dbReference type="Rhea" id="RHEA-COMP:10747"/>
        <dbReference type="Rhea" id="RHEA-COMP:10748"/>
        <dbReference type="ChEBI" id="CHEBI:83833"/>
        <dbReference type="ChEBI" id="CHEBI:83834"/>
        <dbReference type="EC" id="5.2.1.8"/>
    </reaction>
</comment>
<sequence length="202" mass="22504">MSAFPTATATTVALVAMLLLSSRSPSCLASKETAEATTRKSDGRSKYVHVAVLERPPDSCEPVQLGDHLTLQFVGFIEEEKRRFTEEPEEMEYTMGEPTFVKGWQYALEGVCQGERRMVVIPPSLAFGAEGRPPQVPPNVHLRFYIDVIKVVGHRPSELPHRWQDIITMEACAVGLVVIFIGIAAWWWYSTAAASSGRKKIR</sequence>
<dbReference type="EMBL" id="GL832956">
    <property type="protein sequence ID" value="EGD76013.1"/>
    <property type="molecule type" value="Genomic_DNA"/>
</dbReference>
<keyword evidence="1 6" id="KW-0732">Signal</keyword>
<dbReference type="KEGG" id="sre:PTSG_00721"/>
<evidence type="ECO:0000313" key="8">
    <source>
        <dbReference type="EMBL" id="EGD76013.1"/>
    </source>
</evidence>
<protein>
    <recommendedName>
        <fullName evidence="4">peptidylprolyl isomerase</fullName>
        <ecNumber evidence="4">5.2.1.8</ecNumber>
    </recommendedName>
</protein>
<feature type="transmembrane region" description="Helical" evidence="5">
    <location>
        <begin position="166"/>
        <end position="189"/>
    </location>
</feature>
<dbReference type="RefSeq" id="XP_004998188.1">
    <property type="nucleotide sequence ID" value="XM_004998131.1"/>
</dbReference>
<keyword evidence="5" id="KW-1133">Transmembrane helix</keyword>
<dbReference type="PANTHER" id="PTHR46222">
    <property type="entry name" value="PEPTIDYL-PROLYL CIS-TRANS ISOMERASE FKBP7/14"/>
    <property type="match status" value="1"/>
</dbReference>
<keyword evidence="5" id="KW-0472">Membrane</keyword>
<feature type="chain" id="PRO_5003288190" description="peptidylprolyl isomerase" evidence="6">
    <location>
        <begin position="30"/>
        <end position="202"/>
    </location>
</feature>
<evidence type="ECO:0000259" key="7">
    <source>
        <dbReference type="PROSITE" id="PS50059"/>
    </source>
</evidence>
<dbReference type="Pfam" id="PF00254">
    <property type="entry name" value="FKBP_C"/>
    <property type="match status" value="1"/>
</dbReference>
<dbReference type="PROSITE" id="PS50059">
    <property type="entry name" value="FKBP_PPIASE"/>
    <property type="match status" value="1"/>
</dbReference>
<evidence type="ECO:0000256" key="3">
    <source>
        <dbReference type="ARBA" id="ARBA00023180"/>
    </source>
</evidence>
<accession>F2TXA4</accession>
<proteinExistence type="predicted"/>
<dbReference type="OMA" id="CQGERRM"/>
<dbReference type="InParanoid" id="F2TXA4"/>
<dbReference type="Gene3D" id="3.10.50.40">
    <property type="match status" value="1"/>
</dbReference>
<keyword evidence="2" id="KW-0677">Repeat</keyword>
<keyword evidence="4" id="KW-0413">Isomerase</keyword>
<keyword evidence="9" id="KW-1185">Reference proteome</keyword>
<dbReference type="OrthoDB" id="77911at2759"/>
<keyword evidence="3" id="KW-0325">Glycoprotein</keyword>
<dbReference type="InterPro" id="IPR001179">
    <property type="entry name" value="PPIase_FKBP_dom"/>
</dbReference>
<evidence type="ECO:0000256" key="6">
    <source>
        <dbReference type="SAM" id="SignalP"/>
    </source>
</evidence>
<dbReference type="STRING" id="946362.F2TXA4"/>
<evidence type="ECO:0000256" key="2">
    <source>
        <dbReference type="ARBA" id="ARBA00022737"/>
    </source>
</evidence>
<dbReference type="GeneID" id="16078784"/>
<feature type="domain" description="PPIase FKBP-type" evidence="7">
    <location>
        <begin position="66"/>
        <end position="152"/>
    </location>
</feature>
<dbReference type="PANTHER" id="PTHR46222:SF3">
    <property type="entry name" value="PEPTIDYLPROLYL ISOMERASE"/>
    <property type="match status" value="1"/>
</dbReference>
<dbReference type="GO" id="GO:0003755">
    <property type="term" value="F:peptidyl-prolyl cis-trans isomerase activity"/>
    <property type="evidence" value="ECO:0007669"/>
    <property type="project" value="UniProtKB-KW"/>
</dbReference>
<keyword evidence="4" id="KW-0697">Rotamase</keyword>
<dbReference type="InterPro" id="IPR046357">
    <property type="entry name" value="PPIase_dom_sf"/>
</dbReference>
<evidence type="ECO:0000256" key="1">
    <source>
        <dbReference type="ARBA" id="ARBA00022729"/>
    </source>
</evidence>
<evidence type="ECO:0000256" key="5">
    <source>
        <dbReference type="SAM" id="Phobius"/>
    </source>
</evidence>
<dbReference type="AlphaFoldDB" id="F2TXA4"/>
<dbReference type="SUPFAM" id="SSF54534">
    <property type="entry name" value="FKBP-like"/>
    <property type="match status" value="1"/>
</dbReference>
<dbReference type="Proteomes" id="UP000007799">
    <property type="component" value="Unassembled WGS sequence"/>
</dbReference>
<gene>
    <name evidence="8" type="ORF">PTSG_00721</name>
</gene>
<dbReference type="InterPro" id="IPR052273">
    <property type="entry name" value="PPIase_FKBP"/>
</dbReference>
<dbReference type="EC" id="5.2.1.8" evidence="4"/>
<dbReference type="eggNOG" id="KOG0549">
    <property type="taxonomic scope" value="Eukaryota"/>
</dbReference>